<protein>
    <submittedName>
        <fullName evidence="6">Uncharacterized protein</fullName>
    </submittedName>
</protein>
<feature type="domain" description="DUF7843" evidence="5">
    <location>
        <begin position="29"/>
        <end position="104"/>
    </location>
</feature>
<dbReference type="EMBL" id="PQGG01000007">
    <property type="protein sequence ID" value="POP54219.1"/>
    <property type="molecule type" value="Genomic_DNA"/>
</dbReference>
<comment type="caution">
    <text evidence="6">The sequence shown here is derived from an EMBL/GenBank/DDBJ whole genome shotgun (WGS) entry which is preliminary data.</text>
</comment>
<keyword evidence="2" id="KW-0732">Signal</keyword>
<dbReference type="Pfam" id="PF13387">
    <property type="entry name" value="Lnb_N"/>
    <property type="match status" value="1"/>
</dbReference>
<feature type="chain" id="PRO_5015697097" evidence="2">
    <location>
        <begin position="22"/>
        <end position="616"/>
    </location>
</feature>
<dbReference type="AlphaFoldDB" id="A0A2S4HJU5"/>
<evidence type="ECO:0000313" key="7">
    <source>
        <dbReference type="Proteomes" id="UP000237222"/>
    </source>
</evidence>
<feature type="region of interest" description="Disordered" evidence="1">
    <location>
        <begin position="392"/>
        <end position="411"/>
    </location>
</feature>
<organism evidence="6 7">
    <name type="scientific">Zhongshania marina</name>
    <dbReference type="NCBI Taxonomy" id="2304603"/>
    <lineage>
        <taxon>Bacteria</taxon>
        <taxon>Pseudomonadati</taxon>
        <taxon>Pseudomonadota</taxon>
        <taxon>Gammaproteobacteria</taxon>
        <taxon>Cellvibrionales</taxon>
        <taxon>Spongiibacteraceae</taxon>
        <taxon>Zhongshania</taxon>
    </lineage>
</organism>
<feature type="compositionally biased region" description="Polar residues" evidence="1">
    <location>
        <begin position="400"/>
        <end position="411"/>
    </location>
</feature>
<dbReference type="Pfam" id="PF25225">
    <property type="entry name" value="DUF7843"/>
    <property type="match status" value="1"/>
</dbReference>
<dbReference type="OrthoDB" id="9759948at2"/>
<evidence type="ECO:0000256" key="1">
    <source>
        <dbReference type="SAM" id="MobiDB-lite"/>
    </source>
</evidence>
<feature type="domain" description="DUF7840" evidence="4">
    <location>
        <begin position="394"/>
        <end position="615"/>
    </location>
</feature>
<dbReference type="Pfam" id="PF25222">
    <property type="entry name" value="DUF7840"/>
    <property type="match status" value="1"/>
</dbReference>
<evidence type="ECO:0000259" key="5">
    <source>
        <dbReference type="Pfam" id="PF25225"/>
    </source>
</evidence>
<proteinExistence type="predicted"/>
<dbReference type="RefSeq" id="WP_103682980.1">
    <property type="nucleotide sequence ID" value="NZ_PQGG01000007.1"/>
</dbReference>
<evidence type="ECO:0000259" key="3">
    <source>
        <dbReference type="Pfam" id="PF13387"/>
    </source>
</evidence>
<dbReference type="InterPro" id="IPR057162">
    <property type="entry name" value="DUF7840"/>
</dbReference>
<feature type="signal peptide" evidence="2">
    <location>
        <begin position="1"/>
        <end position="21"/>
    </location>
</feature>
<dbReference type="InterPro" id="IPR025178">
    <property type="entry name" value="Lnb_N"/>
</dbReference>
<reference evidence="6" key="1">
    <citation type="submission" date="2018-01" db="EMBL/GenBank/DDBJ databases">
        <authorList>
            <person name="Yu X.-D."/>
        </authorList>
    </citation>
    <scope>NUCLEOTIDE SEQUENCE</scope>
    <source>
        <strain evidence="6">ZX-21</strain>
    </source>
</reference>
<sequence length="616" mass="69568">MFVLRMTVLTLLLSASLPSYAQNSVDIGQLAATPMWRALLHIPRSTSFSINEPASYVDDPRFFIDRNEIFSREGELSATLEAFQLNPISTACRFPARYLWLQSQNILPAGLLSECAEYMEWREKIDVERVVLVLAASYLNSPSSMYGHTFLRLDPAGERGESAFLSYALNFAASIPPGENGMLYAYRGILGGYPGLFSMQPYYEKIQEYSRLENRDIWEYPLSMNAAQIDMLLAHTWELRDINFDYYFFDENCSFRLLELLEVAFPDLDLTSPFAHAAMPVDTVREVVESGIAEQPRYRASKRIELEAVLAELDAAQKAMVIRLATAESQLKHPDYLAYSADQRQLLATAAYRYLRYISNREERSPAQANRSLALLREMQSYGPRAVRQIEMPGRPDQGHPTSMLSLSGGSSEDRQYADMEWRISYHDALDSVAGYPEGATLMMGRLKLRWRDGDTLQLQGFDPIAIRSLAPRDAFFKPISWQVNAGLERLENIEESMVARVSGGAGASVNFLKGVAYGLPGLRLEHNDDAEDPWRIAAQINVGQLWQGNVWATELRASYIDFGGGDDIGRGVRQSAYLGINRVLSANQAMRLSLEYRKEFGLESTAAELAWRHYF</sequence>
<evidence type="ECO:0000256" key="2">
    <source>
        <dbReference type="SAM" id="SignalP"/>
    </source>
</evidence>
<evidence type="ECO:0000259" key="4">
    <source>
        <dbReference type="Pfam" id="PF25222"/>
    </source>
</evidence>
<accession>A0A2S4HJU5</accession>
<dbReference type="Proteomes" id="UP000237222">
    <property type="component" value="Unassembled WGS sequence"/>
</dbReference>
<gene>
    <name evidence="6" type="ORF">C0068_02830</name>
</gene>
<feature type="domain" description="Lnb N-terminal periplasmic" evidence="3">
    <location>
        <begin position="118"/>
        <end position="289"/>
    </location>
</feature>
<evidence type="ECO:0000313" key="6">
    <source>
        <dbReference type="EMBL" id="POP54219.1"/>
    </source>
</evidence>
<name>A0A2S4HJU5_9GAMM</name>
<dbReference type="InterPro" id="IPR057165">
    <property type="entry name" value="DUF7843"/>
</dbReference>